<proteinExistence type="predicted"/>
<evidence type="ECO:0000313" key="2">
    <source>
        <dbReference type="Proteomes" id="UP000304953"/>
    </source>
</evidence>
<dbReference type="EMBL" id="SRYA01000003">
    <property type="protein sequence ID" value="TGY98024.1"/>
    <property type="molecule type" value="Genomic_DNA"/>
</dbReference>
<reference evidence="1" key="1">
    <citation type="submission" date="2019-04" db="EMBL/GenBank/DDBJ databases">
        <title>Microbes associate with the intestines of laboratory mice.</title>
        <authorList>
            <person name="Navarre W."/>
            <person name="Wong E."/>
            <person name="Huang K."/>
            <person name="Tropini C."/>
            <person name="Ng K."/>
            <person name="Yu B."/>
        </authorList>
    </citation>
    <scope>NUCLEOTIDE SEQUENCE</scope>
    <source>
        <strain evidence="1">NM01_1-7b</strain>
    </source>
</reference>
<comment type="caution">
    <text evidence="1">The sequence shown here is derived from an EMBL/GenBank/DDBJ whole genome shotgun (WGS) entry which is preliminary data.</text>
</comment>
<accession>A0AC61S120</accession>
<protein>
    <submittedName>
        <fullName evidence="1">DNA/RNA nuclease SfsA</fullName>
    </submittedName>
</protein>
<name>A0AC61S120_9FIRM</name>
<evidence type="ECO:0000313" key="1">
    <source>
        <dbReference type="EMBL" id="TGY98024.1"/>
    </source>
</evidence>
<keyword evidence="2" id="KW-1185">Reference proteome</keyword>
<dbReference type="Proteomes" id="UP000304953">
    <property type="component" value="Unassembled WGS sequence"/>
</dbReference>
<gene>
    <name evidence="1" type="primary">sfsA</name>
    <name evidence="1" type="ORF">E5329_02580</name>
</gene>
<organism evidence="1 2">
    <name type="scientific">Petralouisia muris</name>
    <dbReference type="NCBI Taxonomy" id="3032872"/>
    <lineage>
        <taxon>Bacteria</taxon>
        <taxon>Bacillati</taxon>
        <taxon>Bacillota</taxon>
        <taxon>Clostridia</taxon>
        <taxon>Lachnospirales</taxon>
        <taxon>Lachnospiraceae</taxon>
        <taxon>Petralouisia</taxon>
    </lineage>
</organism>
<sequence>MKYAQIVQGRFLERPNRFIAMAEINGQIEKCHVKNTGRCRELLIPGAAVWLEKSANPNRKTAYDLVAVSKQGQIINMDSQAPNQAVREWLEQGMLSEENSVPEPSGTGRPFSEIRHVKPEFRYGDSRIDFYAEAGRDRMHRILIEVKGVTLEEEGIARFPDAPTERGIKHMLELERSVKEGYEAWILFVIQMKGIQWLEPNDRTHPQFGETLRRVKRAGVGILAYDCLVTTNEIRLDQPVEIKL</sequence>